<name>A0A8K0TTZ6_9PEZI</name>
<comment type="catalytic activity">
    <reaction evidence="1">
        <text>Endohydrolysis of (1-&gt;3)- or (1-&gt;4)-linkages in beta-D-glucans when the glucose residue whose reducing group is involved in the linkage to be hydrolyzed is itself substituted at C-3.</text>
        <dbReference type="EC" id="3.2.1.6"/>
    </reaction>
</comment>
<dbReference type="Pfam" id="PF26113">
    <property type="entry name" value="GH16_XgeA"/>
    <property type="match status" value="1"/>
</dbReference>
<dbReference type="CDD" id="cd02181">
    <property type="entry name" value="GH16_fungal_Lam16A_glucanase"/>
    <property type="match status" value="1"/>
</dbReference>
<evidence type="ECO:0000256" key="4">
    <source>
        <dbReference type="ARBA" id="ARBA00022801"/>
    </source>
</evidence>
<feature type="chain" id="PRO_5035454828" description="endo-1,3(4)-beta-glucanase" evidence="6">
    <location>
        <begin position="24"/>
        <end position="317"/>
    </location>
</feature>
<dbReference type="EC" id="3.2.1.6" evidence="3"/>
<dbReference type="EMBL" id="JAGPXD010000001">
    <property type="protein sequence ID" value="KAH7375951.1"/>
    <property type="molecule type" value="Genomic_DNA"/>
</dbReference>
<feature type="domain" description="GH16" evidence="7">
    <location>
        <begin position="1"/>
        <end position="317"/>
    </location>
</feature>
<dbReference type="SUPFAM" id="SSF49899">
    <property type="entry name" value="Concanavalin A-like lectins/glucanases"/>
    <property type="match status" value="1"/>
</dbReference>
<dbReference type="OrthoDB" id="192832at2759"/>
<accession>A0A8K0TTZ6</accession>
<protein>
    <recommendedName>
        <fullName evidence="3">endo-1,3(4)-beta-glucanase</fullName>
        <ecNumber evidence="3">3.2.1.6</ecNumber>
    </recommendedName>
</protein>
<proteinExistence type="inferred from homology"/>
<dbReference type="PROSITE" id="PS51762">
    <property type="entry name" value="GH16_2"/>
    <property type="match status" value="1"/>
</dbReference>
<dbReference type="PANTHER" id="PTHR10963">
    <property type="entry name" value="GLYCOSYL HYDROLASE-RELATED"/>
    <property type="match status" value="1"/>
</dbReference>
<comment type="caution">
    <text evidence="8">The sequence shown here is derived from an EMBL/GenBank/DDBJ whole genome shotgun (WGS) entry which is preliminary data.</text>
</comment>
<evidence type="ECO:0000256" key="1">
    <source>
        <dbReference type="ARBA" id="ARBA00000124"/>
    </source>
</evidence>
<evidence type="ECO:0000256" key="2">
    <source>
        <dbReference type="ARBA" id="ARBA00006865"/>
    </source>
</evidence>
<evidence type="ECO:0000256" key="3">
    <source>
        <dbReference type="ARBA" id="ARBA00012599"/>
    </source>
</evidence>
<keyword evidence="4" id="KW-0378">Hydrolase</keyword>
<keyword evidence="6" id="KW-0732">Signal</keyword>
<dbReference type="GO" id="GO:0052861">
    <property type="term" value="F:endo-1,3(4)-beta-glucanase activity"/>
    <property type="evidence" value="ECO:0007669"/>
    <property type="project" value="UniProtKB-EC"/>
</dbReference>
<evidence type="ECO:0000313" key="9">
    <source>
        <dbReference type="Proteomes" id="UP000813385"/>
    </source>
</evidence>
<feature type="signal peptide" evidence="6">
    <location>
        <begin position="1"/>
        <end position="23"/>
    </location>
</feature>
<sequence>MRPFQPLALHLGALALFLNRCTARYTLTDEFTKANFFDEFSFFDLPDPTKGVQRYVPAGEANAQSLAGFARDGVYLGVDWRAPSQNRMSVRLTSKKAWDRGLFIADIAHMPTSSCAVWPAFWLFGPDWPNQGEIDVIEGVNTQERNVVTLHTRPGCRVTNEGTIGSTTLKETDCNAGNAFLGCGQSTESNQNYGDGFNAIGGGIYALDWTDERIAVWFFPRYKIPADVFSDSPNPSGWGPALAAFNGGAGCDIPSFFTQNSLVFNIALCGEWAGNVWNQNPECAALAPTCAAWVAQNPGAFADAYWLINSVRVFQDI</sequence>
<comment type="similarity">
    <text evidence="2">Belongs to the glycosyl hydrolase 16 family.</text>
</comment>
<dbReference type="InterPro" id="IPR000757">
    <property type="entry name" value="Beta-glucanase-like"/>
</dbReference>
<evidence type="ECO:0000256" key="5">
    <source>
        <dbReference type="ARBA" id="ARBA00023295"/>
    </source>
</evidence>
<evidence type="ECO:0000313" key="8">
    <source>
        <dbReference type="EMBL" id="KAH7375951.1"/>
    </source>
</evidence>
<keyword evidence="9" id="KW-1185">Reference proteome</keyword>
<dbReference type="FunFam" id="2.60.120.200:FF:000114">
    <property type="entry name" value="Probable endo-1,3(4)-beta-glucanase NFIA_089530"/>
    <property type="match status" value="1"/>
</dbReference>
<dbReference type="Proteomes" id="UP000813385">
    <property type="component" value="Unassembled WGS sequence"/>
</dbReference>
<dbReference type="GO" id="GO:0009251">
    <property type="term" value="P:glucan catabolic process"/>
    <property type="evidence" value="ECO:0007669"/>
    <property type="project" value="TreeGrafter"/>
</dbReference>
<organism evidence="8 9">
    <name type="scientific">Plectosphaerella cucumerina</name>
    <dbReference type="NCBI Taxonomy" id="40658"/>
    <lineage>
        <taxon>Eukaryota</taxon>
        <taxon>Fungi</taxon>
        <taxon>Dikarya</taxon>
        <taxon>Ascomycota</taxon>
        <taxon>Pezizomycotina</taxon>
        <taxon>Sordariomycetes</taxon>
        <taxon>Hypocreomycetidae</taxon>
        <taxon>Glomerellales</taxon>
        <taxon>Plectosphaerellaceae</taxon>
        <taxon>Plectosphaerella</taxon>
    </lineage>
</organism>
<dbReference type="Gene3D" id="2.60.120.200">
    <property type="match status" value="1"/>
</dbReference>
<evidence type="ECO:0000256" key="6">
    <source>
        <dbReference type="SAM" id="SignalP"/>
    </source>
</evidence>
<dbReference type="PANTHER" id="PTHR10963:SF24">
    <property type="entry name" value="GLYCOSIDASE C21B10.07-RELATED"/>
    <property type="match status" value="1"/>
</dbReference>
<evidence type="ECO:0000259" key="7">
    <source>
        <dbReference type="PROSITE" id="PS51762"/>
    </source>
</evidence>
<dbReference type="AlphaFoldDB" id="A0A8K0TTZ6"/>
<dbReference type="InterPro" id="IPR050546">
    <property type="entry name" value="Glycosyl_Hydrlase_16"/>
</dbReference>
<dbReference type="InterPro" id="IPR013320">
    <property type="entry name" value="ConA-like_dom_sf"/>
</dbReference>
<reference evidence="8" key="1">
    <citation type="journal article" date="2021" name="Nat. Commun.">
        <title>Genetic determinants of endophytism in the Arabidopsis root mycobiome.</title>
        <authorList>
            <person name="Mesny F."/>
            <person name="Miyauchi S."/>
            <person name="Thiergart T."/>
            <person name="Pickel B."/>
            <person name="Atanasova L."/>
            <person name="Karlsson M."/>
            <person name="Huettel B."/>
            <person name="Barry K.W."/>
            <person name="Haridas S."/>
            <person name="Chen C."/>
            <person name="Bauer D."/>
            <person name="Andreopoulos W."/>
            <person name="Pangilinan J."/>
            <person name="LaButti K."/>
            <person name="Riley R."/>
            <person name="Lipzen A."/>
            <person name="Clum A."/>
            <person name="Drula E."/>
            <person name="Henrissat B."/>
            <person name="Kohler A."/>
            <person name="Grigoriev I.V."/>
            <person name="Martin F.M."/>
            <person name="Hacquard S."/>
        </authorList>
    </citation>
    <scope>NUCLEOTIDE SEQUENCE</scope>
    <source>
        <strain evidence="8">MPI-CAGE-AT-0016</strain>
    </source>
</reference>
<gene>
    <name evidence="8" type="ORF">B0T11DRAFT_15287</name>
</gene>
<keyword evidence="5" id="KW-0326">Glycosidase</keyword>